<sequence length="138" mass="14950">MNLGMFAQLAALLALSPVIIGTPSYLRSPGVNVPTVIPTPENPDMTPILQALQAQGLNATFGRVRTSDASSTIENTERRSHSLEKRVIPTCITFGSTPYQDDCNYAKKLVINTAMNYDLAPYGCQRSRTIGSENDNSS</sequence>
<dbReference type="EMBL" id="KQ947414">
    <property type="protein sequence ID" value="KUJ17400.1"/>
    <property type="molecule type" value="Genomic_DNA"/>
</dbReference>
<dbReference type="KEGG" id="psco:LY89DRAFT_733253"/>
<dbReference type="Proteomes" id="UP000070700">
    <property type="component" value="Unassembled WGS sequence"/>
</dbReference>
<keyword evidence="1" id="KW-0732">Signal</keyword>
<evidence type="ECO:0000313" key="3">
    <source>
        <dbReference type="Proteomes" id="UP000070700"/>
    </source>
</evidence>
<evidence type="ECO:0000256" key="1">
    <source>
        <dbReference type="SAM" id="SignalP"/>
    </source>
</evidence>
<keyword evidence="3" id="KW-1185">Reference proteome</keyword>
<dbReference type="GeneID" id="28829506"/>
<name>A0A194XB49_MOLSC</name>
<proteinExistence type="predicted"/>
<feature type="chain" id="PRO_5008268021" evidence="1">
    <location>
        <begin position="22"/>
        <end position="138"/>
    </location>
</feature>
<reference evidence="2 3" key="1">
    <citation type="submission" date="2015-10" db="EMBL/GenBank/DDBJ databases">
        <title>Full genome of DAOMC 229536 Phialocephala scopiformis, a fungal endophyte of spruce producing the potent anti-insectan compound rugulosin.</title>
        <authorList>
            <consortium name="DOE Joint Genome Institute"/>
            <person name="Walker A.K."/>
            <person name="Frasz S.L."/>
            <person name="Seifert K.A."/>
            <person name="Miller J.D."/>
            <person name="Mondo S.J."/>
            <person name="Labutti K."/>
            <person name="Lipzen A."/>
            <person name="Dockter R."/>
            <person name="Kennedy M."/>
            <person name="Grigoriev I.V."/>
            <person name="Spatafora J.W."/>
        </authorList>
    </citation>
    <scope>NUCLEOTIDE SEQUENCE [LARGE SCALE GENOMIC DNA]</scope>
    <source>
        <strain evidence="2 3">CBS 120377</strain>
    </source>
</reference>
<gene>
    <name evidence="2" type="ORF">LY89DRAFT_733253</name>
</gene>
<feature type="signal peptide" evidence="1">
    <location>
        <begin position="1"/>
        <end position="21"/>
    </location>
</feature>
<dbReference type="OrthoDB" id="4378459at2759"/>
<dbReference type="InParanoid" id="A0A194XB49"/>
<protein>
    <submittedName>
        <fullName evidence="2">Uncharacterized protein</fullName>
    </submittedName>
</protein>
<organism evidence="2 3">
    <name type="scientific">Mollisia scopiformis</name>
    <name type="common">Conifer needle endophyte fungus</name>
    <name type="synonym">Phialocephala scopiformis</name>
    <dbReference type="NCBI Taxonomy" id="149040"/>
    <lineage>
        <taxon>Eukaryota</taxon>
        <taxon>Fungi</taxon>
        <taxon>Dikarya</taxon>
        <taxon>Ascomycota</taxon>
        <taxon>Pezizomycotina</taxon>
        <taxon>Leotiomycetes</taxon>
        <taxon>Helotiales</taxon>
        <taxon>Mollisiaceae</taxon>
        <taxon>Mollisia</taxon>
    </lineage>
</organism>
<accession>A0A194XB49</accession>
<dbReference type="RefSeq" id="XP_018071755.1">
    <property type="nucleotide sequence ID" value="XM_018219780.1"/>
</dbReference>
<dbReference type="AlphaFoldDB" id="A0A194XB49"/>
<evidence type="ECO:0000313" key="2">
    <source>
        <dbReference type="EMBL" id="KUJ17400.1"/>
    </source>
</evidence>